<evidence type="ECO:0000256" key="6">
    <source>
        <dbReference type="SAM" id="Phobius"/>
    </source>
</evidence>
<dbReference type="RefSeq" id="WP_002561751.1">
    <property type="nucleotide sequence ID" value="NZ_CABJFV010000020.1"/>
</dbReference>
<dbReference type="InterPro" id="IPR036097">
    <property type="entry name" value="HisK_dim/P_sf"/>
</dbReference>
<dbReference type="InterPro" id="IPR011990">
    <property type="entry name" value="TPR-like_helical_dom_sf"/>
</dbReference>
<feature type="domain" description="Histidine kinase" evidence="7">
    <location>
        <begin position="451"/>
        <end position="650"/>
    </location>
</feature>
<keyword evidence="5" id="KW-0902">Two-component regulatory system</keyword>
<dbReference type="EC" id="2.7.13.3" evidence="2"/>
<evidence type="ECO:0000313" key="9">
    <source>
        <dbReference type="Proteomes" id="UP000284379"/>
    </source>
</evidence>
<dbReference type="Gene3D" id="1.25.40.10">
    <property type="entry name" value="Tetratricopeptide repeat domain"/>
    <property type="match status" value="1"/>
</dbReference>
<evidence type="ECO:0000256" key="5">
    <source>
        <dbReference type="ARBA" id="ARBA00023012"/>
    </source>
</evidence>
<keyword evidence="6" id="KW-0812">Transmembrane</keyword>
<gene>
    <name evidence="8" type="ORF">DW888_17345</name>
</gene>
<dbReference type="SMART" id="SM00388">
    <property type="entry name" value="HisKA"/>
    <property type="match status" value="1"/>
</dbReference>
<dbReference type="EMBL" id="QSGO01000020">
    <property type="protein sequence ID" value="RHB31897.1"/>
    <property type="molecule type" value="Genomic_DNA"/>
</dbReference>
<dbReference type="InterPro" id="IPR005467">
    <property type="entry name" value="His_kinase_dom"/>
</dbReference>
<reference evidence="8 9" key="1">
    <citation type="submission" date="2018-08" db="EMBL/GenBank/DDBJ databases">
        <title>A genome reference for cultivated species of the human gut microbiota.</title>
        <authorList>
            <person name="Zou Y."/>
            <person name="Xue W."/>
            <person name="Luo G."/>
        </authorList>
    </citation>
    <scope>NUCLEOTIDE SEQUENCE [LARGE SCALE GENOMIC DNA]</scope>
    <source>
        <strain evidence="8 9">AM40-30BH</strain>
    </source>
</reference>
<dbReference type="Proteomes" id="UP000284379">
    <property type="component" value="Unassembled WGS sequence"/>
</dbReference>
<dbReference type="PANTHER" id="PTHR43711">
    <property type="entry name" value="TWO-COMPONENT HISTIDINE KINASE"/>
    <property type="match status" value="1"/>
</dbReference>
<dbReference type="GO" id="GO:0000155">
    <property type="term" value="F:phosphorelay sensor kinase activity"/>
    <property type="evidence" value="ECO:0007669"/>
    <property type="project" value="InterPro"/>
</dbReference>
<comment type="catalytic activity">
    <reaction evidence="1">
        <text>ATP + protein L-histidine = ADP + protein N-phospho-L-histidine.</text>
        <dbReference type="EC" id="2.7.13.3"/>
    </reaction>
</comment>
<keyword evidence="4 8" id="KW-0418">Kinase</keyword>
<name>A0A413VE25_9BACE</name>
<dbReference type="InterPro" id="IPR003661">
    <property type="entry name" value="HisK_dim/P_dom"/>
</dbReference>
<dbReference type="Gene3D" id="1.10.287.130">
    <property type="match status" value="1"/>
</dbReference>
<dbReference type="GeneID" id="69501560"/>
<comment type="caution">
    <text evidence="8">The sequence shown here is derived from an EMBL/GenBank/DDBJ whole genome shotgun (WGS) entry which is preliminary data.</text>
</comment>
<dbReference type="PANTHER" id="PTHR43711:SF1">
    <property type="entry name" value="HISTIDINE KINASE 1"/>
    <property type="match status" value="1"/>
</dbReference>
<dbReference type="Pfam" id="PF00512">
    <property type="entry name" value="HisKA"/>
    <property type="match status" value="1"/>
</dbReference>
<feature type="transmembrane region" description="Helical" evidence="6">
    <location>
        <begin position="396"/>
        <end position="416"/>
    </location>
</feature>
<dbReference type="AlphaFoldDB" id="A0A413VE25"/>
<evidence type="ECO:0000256" key="4">
    <source>
        <dbReference type="ARBA" id="ARBA00022777"/>
    </source>
</evidence>
<proteinExistence type="predicted"/>
<dbReference type="SUPFAM" id="SSF47384">
    <property type="entry name" value="Homodimeric domain of signal transducing histidine kinase"/>
    <property type="match status" value="1"/>
</dbReference>
<evidence type="ECO:0000256" key="1">
    <source>
        <dbReference type="ARBA" id="ARBA00000085"/>
    </source>
</evidence>
<dbReference type="CDD" id="cd00082">
    <property type="entry name" value="HisKA"/>
    <property type="match status" value="1"/>
</dbReference>
<organism evidence="8 9">
    <name type="scientific">Bacteroides nordii</name>
    <dbReference type="NCBI Taxonomy" id="291645"/>
    <lineage>
        <taxon>Bacteria</taxon>
        <taxon>Pseudomonadati</taxon>
        <taxon>Bacteroidota</taxon>
        <taxon>Bacteroidia</taxon>
        <taxon>Bacteroidales</taxon>
        <taxon>Bacteroidaceae</taxon>
        <taxon>Bacteroides</taxon>
    </lineage>
</organism>
<dbReference type="InterPro" id="IPR050736">
    <property type="entry name" value="Sensor_HK_Regulatory"/>
</dbReference>
<evidence type="ECO:0000259" key="7">
    <source>
        <dbReference type="PROSITE" id="PS50109"/>
    </source>
</evidence>
<keyword evidence="3" id="KW-0808">Transferase</keyword>
<evidence type="ECO:0000256" key="2">
    <source>
        <dbReference type="ARBA" id="ARBA00012438"/>
    </source>
</evidence>
<protein>
    <recommendedName>
        <fullName evidence="2">histidine kinase</fullName>
        <ecNumber evidence="2">2.7.13.3</ecNumber>
    </recommendedName>
</protein>
<keyword evidence="6" id="KW-0472">Membrane</keyword>
<dbReference type="SUPFAM" id="SSF48452">
    <property type="entry name" value="TPR-like"/>
    <property type="match status" value="1"/>
</dbReference>
<evidence type="ECO:0000313" key="8">
    <source>
        <dbReference type="EMBL" id="RHB31897.1"/>
    </source>
</evidence>
<accession>A0A413VE25</accession>
<sequence length="653" mass="74743">MKRLIFVLYITLLPLTLFAENDAKIVYRDSILAVAERILSDTGRISYLQKTAYCHQYLPYNKYFAAALYEEAKLRKNLFYENEGAYYMAGYYDKKHDPDSLEYWVGQLKELASQAGEYDYYLERKAALSRALASKRLIEKAVYVAKEVLDEAIERKSNNGKIAAYNSLGCAYSVSSRHEQGLEVLLKAYREFTPDTKPFLKVDVLSRIAQVYGSRGDDKSRMVYLRKMKSLLQEVMTNEPEARDNWTDLAIDCEVKHVLHYMDQKDFEQAQLYIERAQALLSPHVDSVFWLNIQLIRLQYFSRTKEYDKSIALVDEVTPIVLKSYVSTFGNLISHKAGTQQRKGDIDGALETWRYLIWAQDSLNNAFTANELQQVKEIYHIDELLLEKQKIRNTNYIWVFGTLLVLSILALLFYIYTHFLSGKIALAERAAAEAAAHSEADNMAKERLKMEISHDVRTPLNAVVGFAELLSESEELDKESKLSYGKIIQENAEQLLGYVNNILELSRLESGKIQYEQEQVEAILLCRNIIRLANSQEPGEDRIVLKTTLESQMICTDKKWLVSLLRGALARGDSNMACETIVCIEWDREADVLVFRIAGTLLAQENLKDKKILIRNEINSHFIRYFGGTYTVSAEADEGPTVIFTCPLSAPGN</sequence>
<evidence type="ECO:0000256" key="3">
    <source>
        <dbReference type="ARBA" id="ARBA00022679"/>
    </source>
</evidence>
<dbReference type="PROSITE" id="PS50109">
    <property type="entry name" value="HIS_KIN"/>
    <property type="match status" value="1"/>
</dbReference>
<keyword evidence="6" id="KW-1133">Transmembrane helix</keyword>